<dbReference type="OrthoDB" id="3419910at2"/>
<dbReference type="EMBL" id="SMKP01000080">
    <property type="protein sequence ID" value="TDD17840.1"/>
    <property type="molecule type" value="Genomic_DNA"/>
</dbReference>
<feature type="compositionally biased region" description="Low complexity" evidence="1">
    <location>
        <begin position="65"/>
        <end position="83"/>
    </location>
</feature>
<evidence type="ECO:0000256" key="1">
    <source>
        <dbReference type="SAM" id="MobiDB-lite"/>
    </source>
</evidence>
<proteinExistence type="predicted"/>
<dbReference type="Proteomes" id="UP000294543">
    <property type="component" value="Unassembled WGS sequence"/>
</dbReference>
<protein>
    <submittedName>
        <fullName evidence="2">Uncharacterized protein</fullName>
    </submittedName>
</protein>
<evidence type="ECO:0000313" key="3">
    <source>
        <dbReference type="Proteomes" id="UP000294543"/>
    </source>
</evidence>
<dbReference type="RefSeq" id="WP_132512633.1">
    <property type="nucleotide sequence ID" value="NZ_SMKP01000080.1"/>
</dbReference>
<keyword evidence="3" id="KW-1185">Reference proteome</keyword>
<evidence type="ECO:0000313" key="2">
    <source>
        <dbReference type="EMBL" id="TDD17840.1"/>
    </source>
</evidence>
<dbReference type="AlphaFoldDB" id="A0A4R4WRB2"/>
<reference evidence="2 3" key="1">
    <citation type="submission" date="2019-03" db="EMBL/GenBank/DDBJ databases">
        <title>Draft genome sequences of novel Actinobacteria.</title>
        <authorList>
            <person name="Sahin N."/>
            <person name="Ay H."/>
            <person name="Saygin H."/>
        </authorList>
    </citation>
    <scope>NUCLEOTIDE SEQUENCE [LARGE SCALE GENOMIC DNA]</scope>
    <source>
        <strain evidence="2 3">KC712</strain>
    </source>
</reference>
<name>A0A4R4WRB2_9ACTN</name>
<organism evidence="2 3">
    <name type="scientific">Nonomuraea diastatica</name>
    <dbReference type="NCBI Taxonomy" id="1848329"/>
    <lineage>
        <taxon>Bacteria</taxon>
        <taxon>Bacillati</taxon>
        <taxon>Actinomycetota</taxon>
        <taxon>Actinomycetes</taxon>
        <taxon>Streptosporangiales</taxon>
        <taxon>Streptosporangiaceae</taxon>
        <taxon>Nonomuraea</taxon>
    </lineage>
</organism>
<comment type="caution">
    <text evidence="2">The sequence shown here is derived from an EMBL/GenBank/DDBJ whole genome shotgun (WGS) entry which is preliminary data.</text>
</comment>
<gene>
    <name evidence="2" type="ORF">E1294_26420</name>
</gene>
<feature type="region of interest" description="Disordered" evidence="1">
    <location>
        <begin position="143"/>
        <end position="181"/>
    </location>
</feature>
<sequence>MAARAKGLGGLSENGVDKGVQWTRTLPAAAHLGRKTVLGDEPAAFVKLLKPEQRDWFTDKDLKRGSPPGASSPASPAETGESSTDVIKMRGGAALGTYQARHPRRRQRAALPRVGPAGRLGRLGASATPARCDVDDGCIHPHDVGFPRRQGLRRALGPRTRWRTSRSTTGNVGRRSPRDSA</sequence>
<feature type="region of interest" description="Disordered" evidence="1">
    <location>
        <begin position="57"/>
        <end position="128"/>
    </location>
</feature>
<accession>A0A4R4WRB2</accession>